<proteinExistence type="inferred from homology"/>
<comment type="pathway">
    <text evidence="1 10">Lipid metabolism; malonyl-CoA biosynthesis; malonyl-CoA from acetyl-CoA: step 1/1.</text>
</comment>
<dbReference type="NCBIfam" id="TIGR00513">
    <property type="entry name" value="accA"/>
    <property type="match status" value="1"/>
</dbReference>
<dbReference type="GO" id="GO:0006633">
    <property type="term" value="P:fatty acid biosynthetic process"/>
    <property type="evidence" value="ECO:0007669"/>
    <property type="project" value="UniProtKB-KW"/>
</dbReference>
<comment type="subcellular location">
    <subcellularLocation>
        <location evidence="10">Cytoplasm</location>
    </subcellularLocation>
</comment>
<dbReference type="PROSITE" id="PS50989">
    <property type="entry name" value="COA_CT_CTER"/>
    <property type="match status" value="1"/>
</dbReference>
<dbReference type="PRINTS" id="PR01069">
    <property type="entry name" value="ACCCTRFRASEA"/>
</dbReference>
<dbReference type="PANTHER" id="PTHR42853:SF3">
    <property type="entry name" value="ACETYL-COENZYME A CARBOXYLASE CARBOXYL TRANSFERASE SUBUNIT ALPHA, CHLOROPLASTIC"/>
    <property type="match status" value="1"/>
</dbReference>
<dbReference type="GO" id="GO:2001295">
    <property type="term" value="P:malonyl-CoA biosynthetic process"/>
    <property type="evidence" value="ECO:0007669"/>
    <property type="project" value="UniProtKB-UniRule"/>
</dbReference>
<evidence type="ECO:0000313" key="13">
    <source>
        <dbReference type="EMBL" id="MBB6049451.1"/>
    </source>
</evidence>
<keyword evidence="3 10" id="KW-0808">Transferase</keyword>
<comment type="similarity">
    <text evidence="10">Belongs to the AccA family.</text>
</comment>
<evidence type="ECO:0000256" key="5">
    <source>
        <dbReference type="ARBA" id="ARBA00022832"/>
    </source>
</evidence>
<dbReference type="GO" id="GO:0016743">
    <property type="term" value="F:carboxyl- or carbamoyltransferase activity"/>
    <property type="evidence" value="ECO:0007669"/>
    <property type="project" value="UniProtKB-UniRule"/>
</dbReference>
<keyword evidence="6 10" id="KW-0067">ATP-binding</keyword>
<evidence type="ECO:0000256" key="2">
    <source>
        <dbReference type="ARBA" id="ARBA00022516"/>
    </source>
</evidence>
<name>A0A7W9SMP2_ARMRO</name>
<keyword evidence="7 10" id="KW-0443">Lipid metabolism</keyword>
<dbReference type="EC" id="2.1.3.15" evidence="10"/>
<dbReference type="InterPro" id="IPR029045">
    <property type="entry name" value="ClpP/crotonase-like_dom_sf"/>
</dbReference>
<dbReference type="EMBL" id="JACHGW010000001">
    <property type="protein sequence ID" value="MBB6049451.1"/>
    <property type="molecule type" value="Genomic_DNA"/>
</dbReference>
<dbReference type="GO" id="GO:0003989">
    <property type="term" value="F:acetyl-CoA carboxylase activity"/>
    <property type="evidence" value="ECO:0007669"/>
    <property type="project" value="InterPro"/>
</dbReference>
<reference evidence="13 14" key="1">
    <citation type="submission" date="2020-08" db="EMBL/GenBank/DDBJ databases">
        <title>Genomic Encyclopedia of Type Strains, Phase IV (KMG-IV): sequencing the most valuable type-strain genomes for metagenomic binning, comparative biology and taxonomic classification.</title>
        <authorList>
            <person name="Goeker M."/>
        </authorList>
    </citation>
    <scope>NUCLEOTIDE SEQUENCE [LARGE SCALE GENOMIC DNA]</scope>
    <source>
        <strain evidence="13 14">DSM 23562</strain>
    </source>
</reference>
<keyword evidence="4 10" id="KW-0547">Nucleotide-binding</keyword>
<gene>
    <name evidence="10" type="primary">accA</name>
    <name evidence="13" type="ORF">HNQ39_001213</name>
</gene>
<dbReference type="RefSeq" id="WP_184193053.1">
    <property type="nucleotide sequence ID" value="NZ_JACHGW010000001.1"/>
</dbReference>
<dbReference type="NCBIfam" id="NF004344">
    <property type="entry name" value="PRK05724.1"/>
    <property type="match status" value="1"/>
</dbReference>
<dbReference type="NCBIfam" id="NF041504">
    <property type="entry name" value="AccA_sub"/>
    <property type="match status" value="1"/>
</dbReference>
<protein>
    <recommendedName>
        <fullName evidence="10">Acetyl-coenzyme A carboxylase carboxyl transferase subunit alpha</fullName>
        <shortName evidence="10">ACCase subunit alpha</shortName>
        <shortName evidence="10">Acetyl-CoA carboxylase carboxyltransferase subunit alpha</shortName>
        <ecNumber evidence="10">2.1.3.15</ecNumber>
    </recommendedName>
</protein>
<evidence type="ECO:0000256" key="4">
    <source>
        <dbReference type="ARBA" id="ARBA00022741"/>
    </source>
</evidence>
<dbReference type="Proteomes" id="UP000520814">
    <property type="component" value="Unassembled WGS sequence"/>
</dbReference>
<keyword evidence="14" id="KW-1185">Reference proteome</keyword>
<evidence type="ECO:0000313" key="14">
    <source>
        <dbReference type="Proteomes" id="UP000520814"/>
    </source>
</evidence>
<dbReference type="Gene3D" id="3.90.226.10">
    <property type="entry name" value="2-enoyl-CoA Hydratase, Chain A, domain 1"/>
    <property type="match status" value="1"/>
</dbReference>
<evidence type="ECO:0000259" key="12">
    <source>
        <dbReference type="PROSITE" id="PS50989"/>
    </source>
</evidence>
<keyword evidence="13" id="KW-0436">Ligase</keyword>
<comment type="caution">
    <text evidence="13">The sequence shown here is derived from an EMBL/GenBank/DDBJ whole genome shotgun (WGS) entry which is preliminary data.</text>
</comment>
<sequence>MTIQEFEQFLAELDDNIAKLDQAAQRTDNAAAAAEVQKLRAQRDGYVERFFDKLTPWDNVLLARHAQRPYALDYISTICDDFIELHGDRLFGDDGALVGGFARLAGQSVMVLGQQKGRDLKERQKRNFGYMKPEGYRKALRLMQLAGKFTKPVVSFVDTPGADPNVPSEERGISEAIARNLRELAVLPTPTIAIVIGEGGSGGALGIAVADCVLMLEHSFYSVIAPEGCAAIIARDATKGSDAARWMKVTAHDALALGLIDGVIKEPLGGAHRDPAATAEAIRDAITAALAELTPLTTDALLARRATRLRGMGRFTDI</sequence>
<keyword evidence="2 10" id="KW-0444">Lipid biosynthesis</keyword>
<dbReference type="GO" id="GO:0009317">
    <property type="term" value="C:acetyl-CoA carboxylase complex"/>
    <property type="evidence" value="ECO:0007669"/>
    <property type="project" value="InterPro"/>
</dbReference>
<feature type="domain" description="CoA carboxyltransferase C-terminal" evidence="12">
    <location>
        <begin position="31"/>
        <end position="292"/>
    </location>
</feature>
<organism evidence="13 14">
    <name type="scientific">Armatimonas rosea</name>
    <dbReference type="NCBI Taxonomy" id="685828"/>
    <lineage>
        <taxon>Bacteria</taxon>
        <taxon>Bacillati</taxon>
        <taxon>Armatimonadota</taxon>
        <taxon>Armatimonadia</taxon>
        <taxon>Armatimonadales</taxon>
        <taxon>Armatimonadaceae</taxon>
        <taxon>Armatimonas</taxon>
    </lineage>
</organism>
<dbReference type="SUPFAM" id="SSF52096">
    <property type="entry name" value="ClpP/crotonase"/>
    <property type="match status" value="1"/>
</dbReference>
<feature type="coiled-coil region" evidence="11">
    <location>
        <begin position="3"/>
        <end position="37"/>
    </location>
</feature>
<dbReference type="PANTHER" id="PTHR42853">
    <property type="entry name" value="ACETYL-COENZYME A CARBOXYLASE CARBOXYL TRANSFERASE SUBUNIT ALPHA"/>
    <property type="match status" value="1"/>
</dbReference>
<dbReference type="AlphaFoldDB" id="A0A7W9SMP2"/>
<dbReference type="GO" id="GO:0005524">
    <property type="term" value="F:ATP binding"/>
    <property type="evidence" value="ECO:0007669"/>
    <property type="project" value="UniProtKB-KW"/>
</dbReference>
<dbReference type="InterPro" id="IPR001095">
    <property type="entry name" value="Acetyl_CoA_COase_a_su"/>
</dbReference>
<evidence type="ECO:0000256" key="8">
    <source>
        <dbReference type="ARBA" id="ARBA00023160"/>
    </source>
</evidence>
<accession>A0A7W9SMP2</accession>
<evidence type="ECO:0000256" key="10">
    <source>
        <dbReference type="HAMAP-Rule" id="MF_00823"/>
    </source>
</evidence>
<dbReference type="HAMAP" id="MF_00823">
    <property type="entry name" value="AcetylCoA_CT_alpha"/>
    <property type="match status" value="1"/>
</dbReference>
<dbReference type="Pfam" id="PF03255">
    <property type="entry name" value="ACCA"/>
    <property type="match status" value="1"/>
</dbReference>
<comment type="subunit">
    <text evidence="10">Acetyl-CoA carboxylase is a heterohexamer composed of biotin carboxyl carrier protein (AccB), biotin carboxylase (AccC) and two subunits each of ACCase subunit alpha (AccA) and ACCase subunit beta (AccD).</text>
</comment>
<comment type="catalytic activity">
    <reaction evidence="9 10">
        <text>N(6)-carboxybiotinyl-L-lysyl-[protein] + acetyl-CoA = N(6)-biotinyl-L-lysyl-[protein] + malonyl-CoA</text>
        <dbReference type="Rhea" id="RHEA:54728"/>
        <dbReference type="Rhea" id="RHEA-COMP:10505"/>
        <dbReference type="Rhea" id="RHEA-COMP:10506"/>
        <dbReference type="ChEBI" id="CHEBI:57288"/>
        <dbReference type="ChEBI" id="CHEBI:57384"/>
        <dbReference type="ChEBI" id="CHEBI:83144"/>
        <dbReference type="ChEBI" id="CHEBI:83145"/>
        <dbReference type="EC" id="2.1.3.15"/>
    </reaction>
</comment>
<evidence type="ECO:0000256" key="9">
    <source>
        <dbReference type="ARBA" id="ARBA00049152"/>
    </source>
</evidence>
<evidence type="ECO:0000256" key="7">
    <source>
        <dbReference type="ARBA" id="ARBA00023098"/>
    </source>
</evidence>
<keyword evidence="11" id="KW-0175">Coiled coil</keyword>
<dbReference type="InterPro" id="IPR011763">
    <property type="entry name" value="COA_CT_C"/>
</dbReference>
<keyword evidence="10" id="KW-0963">Cytoplasm</keyword>
<evidence type="ECO:0000256" key="3">
    <source>
        <dbReference type="ARBA" id="ARBA00022679"/>
    </source>
</evidence>
<keyword evidence="8 10" id="KW-0275">Fatty acid biosynthesis</keyword>
<evidence type="ECO:0000256" key="1">
    <source>
        <dbReference type="ARBA" id="ARBA00004956"/>
    </source>
</evidence>
<keyword evidence="5 10" id="KW-0276">Fatty acid metabolism</keyword>
<evidence type="ECO:0000256" key="11">
    <source>
        <dbReference type="SAM" id="Coils"/>
    </source>
</evidence>
<evidence type="ECO:0000256" key="6">
    <source>
        <dbReference type="ARBA" id="ARBA00022840"/>
    </source>
</evidence>
<comment type="function">
    <text evidence="10">Component of the acetyl coenzyme A carboxylase (ACC) complex. First, biotin carboxylase catalyzes the carboxylation of biotin on its carrier protein (BCCP) and then the CO(2) group is transferred by the carboxyltransferase to acetyl-CoA to form malonyl-CoA.</text>
</comment>
<dbReference type="UniPathway" id="UPA00655">
    <property type="reaction ID" value="UER00711"/>
</dbReference>